<dbReference type="SUPFAM" id="SSF48403">
    <property type="entry name" value="Ankyrin repeat"/>
    <property type="match status" value="1"/>
</dbReference>
<organism evidence="4 5">
    <name type="scientific">Karstenula rhodostoma CBS 690.94</name>
    <dbReference type="NCBI Taxonomy" id="1392251"/>
    <lineage>
        <taxon>Eukaryota</taxon>
        <taxon>Fungi</taxon>
        <taxon>Dikarya</taxon>
        <taxon>Ascomycota</taxon>
        <taxon>Pezizomycotina</taxon>
        <taxon>Dothideomycetes</taxon>
        <taxon>Pleosporomycetidae</taxon>
        <taxon>Pleosporales</taxon>
        <taxon>Massarineae</taxon>
        <taxon>Didymosphaeriaceae</taxon>
        <taxon>Karstenula</taxon>
    </lineage>
</organism>
<name>A0A9P4UFS1_9PLEO</name>
<accession>A0A9P4UFS1</accession>
<dbReference type="OrthoDB" id="20872at2759"/>
<reference evidence="4" key="1">
    <citation type="journal article" date="2020" name="Stud. Mycol.">
        <title>101 Dothideomycetes genomes: a test case for predicting lifestyles and emergence of pathogens.</title>
        <authorList>
            <person name="Haridas S."/>
            <person name="Albert R."/>
            <person name="Binder M."/>
            <person name="Bloem J."/>
            <person name="Labutti K."/>
            <person name="Salamov A."/>
            <person name="Andreopoulos B."/>
            <person name="Baker S."/>
            <person name="Barry K."/>
            <person name="Bills G."/>
            <person name="Bluhm B."/>
            <person name="Cannon C."/>
            <person name="Castanera R."/>
            <person name="Culley D."/>
            <person name="Daum C."/>
            <person name="Ezra D."/>
            <person name="Gonzalez J."/>
            <person name="Henrissat B."/>
            <person name="Kuo A."/>
            <person name="Liang C."/>
            <person name="Lipzen A."/>
            <person name="Lutzoni F."/>
            <person name="Magnuson J."/>
            <person name="Mondo S."/>
            <person name="Nolan M."/>
            <person name="Ohm R."/>
            <person name="Pangilinan J."/>
            <person name="Park H.-J."/>
            <person name="Ramirez L."/>
            <person name="Alfaro M."/>
            <person name="Sun H."/>
            <person name="Tritt A."/>
            <person name="Yoshinaga Y."/>
            <person name="Zwiers L.-H."/>
            <person name="Turgeon B."/>
            <person name="Goodwin S."/>
            <person name="Spatafora J."/>
            <person name="Crous P."/>
            <person name="Grigoriev I."/>
        </authorList>
    </citation>
    <scope>NUCLEOTIDE SEQUENCE</scope>
    <source>
        <strain evidence="4">CBS 690.94</strain>
    </source>
</reference>
<dbReference type="Gene3D" id="1.25.40.20">
    <property type="entry name" value="Ankyrin repeat-containing domain"/>
    <property type="match status" value="2"/>
</dbReference>
<keyword evidence="1" id="KW-0677">Repeat</keyword>
<dbReference type="PANTHER" id="PTHR24123:SF33">
    <property type="entry name" value="PROTEIN HOS4"/>
    <property type="match status" value="1"/>
</dbReference>
<proteinExistence type="predicted"/>
<dbReference type="PROSITE" id="PS50297">
    <property type="entry name" value="ANK_REP_REGION"/>
    <property type="match status" value="1"/>
</dbReference>
<evidence type="ECO:0000256" key="2">
    <source>
        <dbReference type="ARBA" id="ARBA00023043"/>
    </source>
</evidence>
<dbReference type="AlphaFoldDB" id="A0A9P4UFS1"/>
<dbReference type="InterPro" id="IPR002110">
    <property type="entry name" value="Ankyrin_rpt"/>
</dbReference>
<feature type="repeat" description="ANK" evidence="3">
    <location>
        <begin position="162"/>
        <end position="194"/>
    </location>
</feature>
<keyword evidence="2 3" id="KW-0040">ANK repeat</keyword>
<dbReference type="PROSITE" id="PS50088">
    <property type="entry name" value="ANK_REPEAT"/>
    <property type="match status" value="1"/>
</dbReference>
<dbReference type="EMBL" id="MU001495">
    <property type="protein sequence ID" value="KAF2448340.1"/>
    <property type="molecule type" value="Genomic_DNA"/>
</dbReference>
<comment type="caution">
    <text evidence="4">The sequence shown here is derived from an EMBL/GenBank/DDBJ whole genome shotgun (WGS) entry which is preliminary data.</text>
</comment>
<evidence type="ECO:0000313" key="5">
    <source>
        <dbReference type="Proteomes" id="UP000799764"/>
    </source>
</evidence>
<gene>
    <name evidence="4" type="ORF">P171DRAFT_211305</name>
</gene>
<dbReference type="Proteomes" id="UP000799764">
    <property type="component" value="Unassembled WGS sequence"/>
</dbReference>
<evidence type="ECO:0000256" key="1">
    <source>
        <dbReference type="ARBA" id="ARBA00022737"/>
    </source>
</evidence>
<protein>
    <submittedName>
        <fullName evidence="4">Ankyrin</fullName>
    </submittedName>
</protein>
<dbReference type="InterPro" id="IPR051165">
    <property type="entry name" value="Multifunctional_ANK_Repeat"/>
</dbReference>
<keyword evidence="5" id="KW-1185">Reference proteome</keyword>
<dbReference type="InterPro" id="IPR036770">
    <property type="entry name" value="Ankyrin_rpt-contain_sf"/>
</dbReference>
<dbReference type="SMART" id="SM00248">
    <property type="entry name" value="ANK"/>
    <property type="match status" value="6"/>
</dbReference>
<dbReference type="PANTHER" id="PTHR24123">
    <property type="entry name" value="ANKYRIN REPEAT-CONTAINING"/>
    <property type="match status" value="1"/>
</dbReference>
<dbReference type="Pfam" id="PF12796">
    <property type="entry name" value="Ank_2"/>
    <property type="match status" value="1"/>
</dbReference>
<sequence length="556" mass="62594">MARLYTAKELDLFDMEVPEGMSISCIPPAQEHMEDPFWYDQGGRNPFYRKRVHKISAGAERKAKLSEILEEFPRYGPAMHEWAVDQNDPNLLRELFELKVSLDIKKAKRKDDDENEEDEMDYSYPQVDMQPALHVAAFDGKLECVKVIIEVGHADINTKDDRDTTPLTNALVSGHEDVVDWLLEHGANIIFEANPLNDIHAAMRSGNVAMVKKVLEHPQAVERKLCIEVSDLRWAAQSRGGRDPRDMIQFVLQFSCFGPPVNQSQKDAIVESLAPVVSLASIESVRLMLPFLTKQKDDGSFEYLELPEDEQANIFNSTEDAMEKRDIPELFKLVWETLLSGSTKIPDKNNELTVTNKDRLNRRLISACAEGCAETCRLLVDQYGADIHHVSHKYSTTPLGRAAGSSANPIERRLPVARYLLEEKHANIHLADGEFANSSTPLGMLLKSGTKGQDEMVKLLLKHGGPVEAIGDDVLPVVEEAEAGAKVELYLVLYQVPREPVKLMTQRQTDGYRQVKVEASREEWKTWLGSMQIRKSDEVLAAEDPKGRALERIPAC</sequence>
<evidence type="ECO:0000256" key="3">
    <source>
        <dbReference type="PROSITE-ProRule" id="PRU00023"/>
    </source>
</evidence>
<evidence type="ECO:0000313" key="4">
    <source>
        <dbReference type="EMBL" id="KAF2448340.1"/>
    </source>
</evidence>